<dbReference type="PANTHER" id="PTHR35982">
    <property type="entry name" value="AGAP005361-PA"/>
    <property type="match status" value="1"/>
</dbReference>
<dbReference type="PANTHER" id="PTHR35982:SF1">
    <property type="entry name" value="SPIROCYCLASE, AVEC FAMILY"/>
    <property type="match status" value="1"/>
</dbReference>
<feature type="transmembrane region" description="Helical" evidence="1">
    <location>
        <begin position="145"/>
        <end position="165"/>
    </location>
</feature>
<evidence type="ECO:0000256" key="1">
    <source>
        <dbReference type="SAM" id="Phobius"/>
    </source>
</evidence>
<evidence type="ECO:0000313" key="4">
    <source>
        <dbReference type="Proteomes" id="UP000001213"/>
    </source>
</evidence>
<dbReference type="Pfam" id="PF25085">
    <property type="entry name" value="DUF7802"/>
    <property type="match status" value="1"/>
</dbReference>
<feature type="transmembrane region" description="Helical" evidence="1">
    <location>
        <begin position="264"/>
        <end position="283"/>
    </location>
</feature>
<feature type="transmembrane region" description="Helical" evidence="1">
    <location>
        <begin position="185"/>
        <end position="214"/>
    </location>
</feature>
<dbReference type="InterPro" id="IPR056704">
    <property type="entry name" value="DUF7802"/>
</dbReference>
<reference evidence="3 4" key="2">
    <citation type="journal article" date="2011" name="Stand. Genomic Sci.">
        <title>Complete genome sequence of Tsukamurella paurometabola type strain (no. 33).</title>
        <authorList>
            <person name="Munk A.C."/>
            <person name="Lapidus A."/>
            <person name="Lucas S."/>
            <person name="Nolan M."/>
            <person name="Tice H."/>
            <person name="Cheng J.F."/>
            <person name="Del Rio T.G."/>
            <person name="Goodwin L."/>
            <person name="Pitluck S."/>
            <person name="Liolios K."/>
            <person name="Huntemann M."/>
            <person name="Ivanova N."/>
            <person name="Mavromatis K."/>
            <person name="Mikhailova N."/>
            <person name="Pati A."/>
            <person name="Chen A."/>
            <person name="Palaniappan K."/>
            <person name="Tapia R."/>
            <person name="Han C."/>
            <person name="Land M."/>
            <person name="Hauser L."/>
            <person name="Chang Y.J."/>
            <person name="Jeffries C.D."/>
            <person name="Brettin T."/>
            <person name="Yasawong M."/>
            <person name="Brambilla E.M."/>
            <person name="Rohde M."/>
            <person name="Sikorski J."/>
            <person name="Goker M."/>
            <person name="Detter J.C."/>
            <person name="Woyke T."/>
            <person name="Bristow J."/>
            <person name="Eisen J.A."/>
            <person name="Markowitz V."/>
            <person name="Hugenholtz P."/>
            <person name="Kyrpides N.C."/>
            <person name="Klenk H.P."/>
        </authorList>
    </citation>
    <scope>NUCLEOTIDE SEQUENCE [LARGE SCALE GENOMIC DNA]</scope>
    <source>
        <strain evidence="4">ATCC 8368 / DSM 20162 / CCUG 35730 / CIP 100753 / JCM 10117 / KCTC 9821 / NBRC 16120 / NCIMB 702349 / NCTC 13040</strain>
    </source>
</reference>
<dbReference type="eggNOG" id="ENOG502ZA9F">
    <property type="taxonomic scope" value="Bacteria"/>
</dbReference>
<dbReference type="HOGENOM" id="CLU_715479_0_0_11"/>
<protein>
    <recommendedName>
        <fullName evidence="2">DUF7802 domain-containing protein</fullName>
    </recommendedName>
</protein>
<evidence type="ECO:0000259" key="2">
    <source>
        <dbReference type="Pfam" id="PF25085"/>
    </source>
</evidence>
<proteinExistence type="predicted"/>
<feature type="transmembrane region" description="Helical" evidence="1">
    <location>
        <begin position="113"/>
        <end position="133"/>
    </location>
</feature>
<feature type="transmembrane region" description="Helical" evidence="1">
    <location>
        <begin position="234"/>
        <end position="258"/>
    </location>
</feature>
<dbReference type="STRING" id="521096.Tpau_2467"/>
<keyword evidence="1" id="KW-0472">Membrane</keyword>
<dbReference type="KEGG" id="tpr:Tpau_2467"/>
<evidence type="ECO:0000313" key="3">
    <source>
        <dbReference type="EMBL" id="ADG79072.1"/>
    </source>
</evidence>
<dbReference type="Proteomes" id="UP000001213">
    <property type="component" value="Chromosome"/>
</dbReference>
<organism evidence="3 4">
    <name type="scientific">Tsukamurella paurometabola (strain ATCC 8368 / DSM 20162 / CCUG 35730 / CIP 100753 / JCM 10117 / KCTC 9821 / NBRC 16120 / NCIMB 702349 / NCTC 13040)</name>
    <name type="common">Corynebacterium paurometabolum</name>
    <dbReference type="NCBI Taxonomy" id="521096"/>
    <lineage>
        <taxon>Bacteria</taxon>
        <taxon>Bacillati</taxon>
        <taxon>Actinomycetota</taxon>
        <taxon>Actinomycetes</taxon>
        <taxon>Mycobacteriales</taxon>
        <taxon>Tsukamurellaceae</taxon>
        <taxon>Tsukamurella</taxon>
    </lineage>
</organism>
<keyword evidence="1" id="KW-0812">Transmembrane</keyword>
<sequence>MDMCTPTFDGLARRMGFTCNDTGGLVSFRSPFALENWTLPVLELTIIVGSVLALVYAWRRWRAHGDATNLAVWFGATAYLFVIEPPLYFPGAFGIDGYVDTMFAHNLFTVEFLWGRLPLYIVAIYPLMATMAFETVRRLGVFRRYGVLVGACAVGLVHHAFYEIFDHLGPQLRWWEWSLDNPINQPMFASVPVGSVVVFAALWPMSLALCVQFLVGRQVDDGARFTGPQLVRRIVVVGLAASVGTFVLPLPATVIGLAGDAVRGGVYLLELALMSAVGAVAMWRSWSAVRAGDASALGPRNSLVQGYGTLYLAVFAALWLAALPAYLGASGGWTADGDPIGSLPYALLCFVIGFASLAATWTVRFKDRSVRDEPTTARGELLT</sequence>
<reference evidence="4" key="1">
    <citation type="submission" date="2010-03" db="EMBL/GenBank/DDBJ databases">
        <title>The complete chromosome of Tsukamurella paurometabola DSM 20162.</title>
        <authorList>
            <consortium name="US DOE Joint Genome Institute (JGI-PGF)"/>
            <person name="Lucas S."/>
            <person name="Copeland A."/>
            <person name="Lapidus A."/>
            <person name="Glavina del Rio T."/>
            <person name="Dalin E."/>
            <person name="Tice H."/>
            <person name="Bruce D."/>
            <person name="Goodwin L."/>
            <person name="Pitluck S."/>
            <person name="Kyrpides N."/>
            <person name="Mavromatis K."/>
            <person name="Ivanova N."/>
            <person name="Mikhailova N."/>
            <person name="Munk A.C."/>
            <person name="Brettin T."/>
            <person name="Detter J.C."/>
            <person name="Tapia R."/>
            <person name="Han C."/>
            <person name="Larimer F."/>
            <person name="Land M."/>
            <person name="Hauser L."/>
            <person name="Markowitz V."/>
            <person name="Cheng J.-F."/>
            <person name="Hugenholtz P."/>
            <person name="Woyke T."/>
            <person name="Wu D."/>
            <person name="Jando M."/>
            <person name="Brambilla E."/>
            <person name="Klenk H.-P."/>
            <person name="Eisen J.A."/>
        </authorList>
    </citation>
    <scope>NUCLEOTIDE SEQUENCE [LARGE SCALE GENOMIC DNA]</scope>
    <source>
        <strain evidence="4">ATCC 8368 / DSM 20162 / CCUG 35730 / CIP 100753 / JCM 10117 / KCTC 9821 / NBRC 16120 / NCIMB 702349 / NCTC 13040</strain>
    </source>
</reference>
<dbReference type="AlphaFoldDB" id="D5UR83"/>
<gene>
    <name evidence="3" type="ordered locus">Tpau_2467</name>
</gene>
<name>D5UR83_TSUPD</name>
<dbReference type="EMBL" id="CP001966">
    <property type="protein sequence ID" value="ADG79072.1"/>
    <property type="molecule type" value="Genomic_DNA"/>
</dbReference>
<keyword evidence="1" id="KW-1133">Transmembrane helix</keyword>
<feature type="transmembrane region" description="Helical" evidence="1">
    <location>
        <begin position="343"/>
        <end position="363"/>
    </location>
</feature>
<accession>D5UR83</accession>
<feature type="transmembrane region" description="Helical" evidence="1">
    <location>
        <begin position="37"/>
        <end position="58"/>
    </location>
</feature>
<feature type="transmembrane region" description="Helical" evidence="1">
    <location>
        <begin position="304"/>
        <end position="323"/>
    </location>
</feature>
<feature type="transmembrane region" description="Helical" evidence="1">
    <location>
        <begin position="70"/>
        <end position="93"/>
    </location>
</feature>
<keyword evidence="4" id="KW-1185">Reference proteome</keyword>
<feature type="domain" description="DUF7802" evidence="2">
    <location>
        <begin position="38"/>
        <end position="240"/>
    </location>
</feature>